<dbReference type="RefSeq" id="WP_271867962.1">
    <property type="nucleotide sequence ID" value="NZ_JAQMFO010000069.1"/>
</dbReference>
<gene>
    <name evidence="2" type="ORF">PH362_24575</name>
</gene>
<keyword evidence="1" id="KW-0812">Transmembrane</keyword>
<accession>A0AAW6BQV0</accession>
<dbReference type="Proteomes" id="UP001212996">
    <property type="component" value="Unassembled WGS sequence"/>
</dbReference>
<reference evidence="2" key="1">
    <citation type="submission" date="2023-01" db="EMBL/GenBank/DDBJ databases">
        <title>Genome sequencing of Photorhabdus bodei 09-20.</title>
        <authorList>
            <person name="Kalindamar S."/>
            <person name="Kumru S."/>
        </authorList>
    </citation>
    <scope>NUCLEOTIDE SEQUENCE</scope>
    <source>
        <strain evidence="2">09-20</strain>
    </source>
</reference>
<name>A0AAW6BQV0_9GAMM</name>
<evidence type="ECO:0000256" key="1">
    <source>
        <dbReference type="SAM" id="Phobius"/>
    </source>
</evidence>
<sequence length="718" mass="82373">MINILRNKVFIRVFILFVSILSFSYWFAYMNLAKKSIPIDKYSQSYMEGVKLSKYHDLRGIVGSLNQMHQYSDYLSEASYYISKTTNKRFLPENIIYPNWLRYVNNDKPVLSSASILPVWSDDFILGFYNKTTFKISENNIQLETGALPKNVIVGKTAILRNDDANFYVTITDIRDSGSITVQGYIPYDFFPKSILIPSGVKKNKKMMFETDSMGWVRGGRFSLDPTGHTNVIRHLPSLGLSKTVLETGDSLSWEGMNGVNTAKIVSVNNFNGTFIVKLDKKFPPYFDFRKTIINVTRKKNNDEKQEMVFNVDTDLINDEFFLGKKRKTSFVVYSSNDITPGSIVVAEGTNSPLFVSNVSKNDNIVTIDLFNSAIVKKCLRIVSKENYNNCMQKLESSKLESGDLKWAMHNLMRSEKRDVFGPLELWNRGGDLKVQFVSDKNKEITKPALVTSTKNNDASDPGVASNGLIWEIYPGSLLNIFYSSYNPAPTEMLIHVLGREARDQYYSSFVRIKPEYISFAKPERFTPWILNWHWPFFRNMINNYDLAVNKSEFSLWHINNNNNWDTFGPVHLKLQGDFPINKSIQLYISNNQSSSCDIKLMTAVVKYEIKNPMSSIPLMGKLPRHLLEIENTGLPSNLPVSLPWSENTFSFPIFYRDGFKPVITPRILANFLNLTSMNIKEITLYEENVDNHNIYNLYYDYPAVGDAAKYNCKKTVH</sequence>
<comment type="caution">
    <text evidence="2">The sequence shown here is derived from an EMBL/GenBank/DDBJ whole genome shotgun (WGS) entry which is preliminary data.</text>
</comment>
<organism evidence="2 3">
    <name type="scientific">Photorhabdus bodei</name>
    <dbReference type="NCBI Taxonomy" id="2029681"/>
    <lineage>
        <taxon>Bacteria</taxon>
        <taxon>Pseudomonadati</taxon>
        <taxon>Pseudomonadota</taxon>
        <taxon>Gammaproteobacteria</taxon>
        <taxon>Enterobacterales</taxon>
        <taxon>Morganellaceae</taxon>
        <taxon>Photorhabdus</taxon>
    </lineage>
</organism>
<proteinExistence type="predicted"/>
<protein>
    <submittedName>
        <fullName evidence="2">Uncharacterized protein</fullName>
    </submittedName>
</protein>
<evidence type="ECO:0000313" key="3">
    <source>
        <dbReference type="Proteomes" id="UP001212996"/>
    </source>
</evidence>
<dbReference type="EMBL" id="JAQMFO010000069">
    <property type="protein sequence ID" value="MDB6374976.1"/>
    <property type="molecule type" value="Genomic_DNA"/>
</dbReference>
<keyword evidence="1" id="KW-1133">Transmembrane helix</keyword>
<dbReference type="AlphaFoldDB" id="A0AAW6BQV0"/>
<evidence type="ECO:0000313" key="2">
    <source>
        <dbReference type="EMBL" id="MDB6374976.1"/>
    </source>
</evidence>
<keyword evidence="1" id="KW-0472">Membrane</keyword>
<feature type="transmembrane region" description="Helical" evidence="1">
    <location>
        <begin position="9"/>
        <end position="28"/>
    </location>
</feature>